<protein>
    <submittedName>
        <fullName evidence="1">Protein vip1</fullName>
    </submittedName>
</protein>
<keyword evidence="2" id="KW-1185">Reference proteome</keyword>
<proteinExistence type="predicted"/>
<evidence type="ECO:0000313" key="2">
    <source>
        <dbReference type="Proteomes" id="UP001320706"/>
    </source>
</evidence>
<evidence type="ECO:0000313" key="1">
    <source>
        <dbReference type="EMBL" id="KAK8194249.1"/>
    </source>
</evidence>
<dbReference type="Proteomes" id="UP001320706">
    <property type="component" value="Unassembled WGS sequence"/>
</dbReference>
<sequence length="249" mass="26750">MSSTVHVKNISAQTGEKEVRDFFSFCGKIQSLSVTPTSDSGDSTQSATVTFEKETAAKTALLLDNTQLGPSQVHVTSAASLDQMSGGKSTGASDESAEGELAQEDKPRSRIVAEYLAHGYVISDKAIERAISLDNQHGISQRFTKALTDFDSKYKASERAQTIDAKYGVSDKAAAGWRGFNSYFEKAMGTPTGQRVRQFYQVGNKQVVDVHNEARHLANLKSGKSEPVEGGARSKCKPSAPAPCVMNTC</sequence>
<name>A0ACC3S387_9PEZI</name>
<comment type="caution">
    <text evidence="1">The sequence shown here is derived from an EMBL/GenBank/DDBJ whole genome shotgun (WGS) entry which is preliminary data.</text>
</comment>
<dbReference type="EMBL" id="JAMKPW020000043">
    <property type="protein sequence ID" value="KAK8194249.1"/>
    <property type="molecule type" value="Genomic_DNA"/>
</dbReference>
<reference evidence="1" key="1">
    <citation type="submission" date="2024-02" db="EMBL/GenBank/DDBJ databases">
        <title>Metagenome Assembled Genome of Zalaria obscura JY119.</title>
        <authorList>
            <person name="Vighnesh L."/>
            <person name="Jagadeeshwari U."/>
            <person name="Venkata Ramana C."/>
            <person name="Sasikala C."/>
        </authorList>
    </citation>
    <scope>NUCLEOTIDE SEQUENCE</scope>
    <source>
        <strain evidence="1">JY119</strain>
    </source>
</reference>
<gene>
    <name evidence="1" type="primary">vip1</name>
    <name evidence="1" type="ORF">M8818_007437</name>
</gene>
<accession>A0ACC3S387</accession>
<organism evidence="1 2">
    <name type="scientific">Zalaria obscura</name>
    <dbReference type="NCBI Taxonomy" id="2024903"/>
    <lineage>
        <taxon>Eukaryota</taxon>
        <taxon>Fungi</taxon>
        <taxon>Dikarya</taxon>
        <taxon>Ascomycota</taxon>
        <taxon>Pezizomycotina</taxon>
        <taxon>Dothideomycetes</taxon>
        <taxon>Dothideomycetidae</taxon>
        <taxon>Dothideales</taxon>
        <taxon>Zalariaceae</taxon>
        <taxon>Zalaria</taxon>
    </lineage>
</organism>